<dbReference type="EMBL" id="KV425983">
    <property type="protein sequence ID" value="KZV93851.1"/>
    <property type="molecule type" value="Genomic_DNA"/>
</dbReference>
<name>A0A165ITE0_EXIGL</name>
<feature type="compositionally biased region" description="Basic residues" evidence="1">
    <location>
        <begin position="139"/>
        <end position="148"/>
    </location>
</feature>
<dbReference type="InParanoid" id="A0A165ITE0"/>
<keyword evidence="3" id="KW-1185">Reference proteome</keyword>
<dbReference type="AlphaFoldDB" id="A0A165ITE0"/>
<reference evidence="2 3" key="1">
    <citation type="journal article" date="2016" name="Mol. Biol. Evol.">
        <title>Comparative Genomics of Early-Diverging Mushroom-Forming Fungi Provides Insights into the Origins of Lignocellulose Decay Capabilities.</title>
        <authorList>
            <person name="Nagy L.G."/>
            <person name="Riley R."/>
            <person name="Tritt A."/>
            <person name="Adam C."/>
            <person name="Daum C."/>
            <person name="Floudas D."/>
            <person name="Sun H."/>
            <person name="Yadav J.S."/>
            <person name="Pangilinan J."/>
            <person name="Larsson K.H."/>
            <person name="Matsuura K."/>
            <person name="Barry K."/>
            <person name="Labutti K."/>
            <person name="Kuo R."/>
            <person name="Ohm R.A."/>
            <person name="Bhattacharya S.S."/>
            <person name="Shirouzu T."/>
            <person name="Yoshinaga Y."/>
            <person name="Martin F.M."/>
            <person name="Grigoriev I.V."/>
            <person name="Hibbett D.S."/>
        </authorList>
    </citation>
    <scope>NUCLEOTIDE SEQUENCE [LARGE SCALE GENOMIC DNA]</scope>
    <source>
        <strain evidence="2 3">HHB12029</strain>
    </source>
</reference>
<feature type="compositionally biased region" description="Low complexity" evidence="1">
    <location>
        <begin position="128"/>
        <end position="138"/>
    </location>
</feature>
<organism evidence="2 3">
    <name type="scientific">Exidia glandulosa HHB12029</name>
    <dbReference type="NCBI Taxonomy" id="1314781"/>
    <lineage>
        <taxon>Eukaryota</taxon>
        <taxon>Fungi</taxon>
        <taxon>Dikarya</taxon>
        <taxon>Basidiomycota</taxon>
        <taxon>Agaricomycotina</taxon>
        <taxon>Agaricomycetes</taxon>
        <taxon>Auriculariales</taxon>
        <taxon>Exidiaceae</taxon>
        <taxon>Exidia</taxon>
    </lineage>
</organism>
<dbReference type="Proteomes" id="UP000077266">
    <property type="component" value="Unassembled WGS sequence"/>
</dbReference>
<evidence type="ECO:0000313" key="2">
    <source>
        <dbReference type="EMBL" id="KZV93851.1"/>
    </source>
</evidence>
<proteinExistence type="predicted"/>
<feature type="region of interest" description="Disordered" evidence="1">
    <location>
        <begin position="122"/>
        <end position="148"/>
    </location>
</feature>
<protein>
    <submittedName>
        <fullName evidence="2">Uncharacterized protein</fullName>
    </submittedName>
</protein>
<evidence type="ECO:0000256" key="1">
    <source>
        <dbReference type="SAM" id="MobiDB-lite"/>
    </source>
</evidence>
<sequence>MFRTKLPMELWSSAAAVVARCSPGSTTTSVSVPGDGAKVYRMSGTEGLAYHRESRPRIFRCSVSYALPPTLQGPPCAHCSLFLILLVNPSRYHGQPGQIRPPSTVEKRVYVASFQQLSRSRWGRADNPYSSSSSTPPSRSRRRTPAYS</sequence>
<evidence type="ECO:0000313" key="3">
    <source>
        <dbReference type="Proteomes" id="UP000077266"/>
    </source>
</evidence>
<accession>A0A165ITE0</accession>
<gene>
    <name evidence="2" type="ORF">EXIGLDRAFT_33639</name>
</gene>